<name>A0A553IEZ6_9PEZI</name>
<dbReference type="AlphaFoldDB" id="A0A553IEZ6"/>
<gene>
    <name evidence="1" type="ORF">FHL15_000099</name>
</gene>
<organism evidence="1 2">
    <name type="scientific">Xylaria flabelliformis</name>
    <dbReference type="NCBI Taxonomy" id="2512241"/>
    <lineage>
        <taxon>Eukaryota</taxon>
        <taxon>Fungi</taxon>
        <taxon>Dikarya</taxon>
        <taxon>Ascomycota</taxon>
        <taxon>Pezizomycotina</taxon>
        <taxon>Sordariomycetes</taxon>
        <taxon>Xylariomycetidae</taxon>
        <taxon>Xylariales</taxon>
        <taxon>Xylariaceae</taxon>
        <taxon>Xylaria</taxon>
    </lineage>
</organism>
<comment type="caution">
    <text evidence="1">The sequence shown here is derived from an EMBL/GenBank/DDBJ whole genome shotgun (WGS) entry which is preliminary data.</text>
</comment>
<dbReference type="EMBL" id="VFLP01000001">
    <property type="protein sequence ID" value="TRX98757.1"/>
    <property type="molecule type" value="Genomic_DNA"/>
</dbReference>
<accession>A0A553IEZ6</accession>
<evidence type="ECO:0000313" key="2">
    <source>
        <dbReference type="Proteomes" id="UP000319160"/>
    </source>
</evidence>
<sequence>MAVATNCAHSFKMIKSDMLKFLIEFWVSATLDHKVLMVGPPLMMLNSTEGQTTELRRSPSSFGPTAKGLHVVNAAAGSFFNLEHLTKFHHLVRKMSGISPKQLSP</sequence>
<dbReference type="Proteomes" id="UP000319160">
    <property type="component" value="Unassembled WGS sequence"/>
</dbReference>
<reference evidence="2" key="1">
    <citation type="submission" date="2019-06" db="EMBL/GenBank/DDBJ databases">
        <title>Draft genome sequence of the griseofulvin-producing fungus Xylaria cubensis strain G536.</title>
        <authorList>
            <person name="Mead M.E."/>
            <person name="Raja H.A."/>
            <person name="Steenwyk J.L."/>
            <person name="Knowles S.L."/>
            <person name="Oberlies N.H."/>
            <person name="Rokas A."/>
        </authorList>
    </citation>
    <scope>NUCLEOTIDE SEQUENCE [LARGE SCALE GENOMIC DNA]</scope>
    <source>
        <strain evidence="2">G536</strain>
    </source>
</reference>
<dbReference type="OrthoDB" id="4596934at2759"/>
<protein>
    <submittedName>
        <fullName evidence="1">Uncharacterized protein</fullName>
    </submittedName>
</protein>
<keyword evidence="2" id="KW-1185">Reference proteome</keyword>
<proteinExistence type="predicted"/>
<evidence type="ECO:0000313" key="1">
    <source>
        <dbReference type="EMBL" id="TRX98757.1"/>
    </source>
</evidence>